<sequence length="168" mass="18337">MSALEPTCPLCAVVAGRVPSHSVYEDEQTLAVLDQQPAVVGHVLLILKTHANYLDDLPPRAGHDLLAVTQRLRRAILASDVPGADVRMFLSDGEPDYKHAPHVHVHIFPRNGADVLEPQLSASDDELAATAIRIRKGVEATDPVAPSAPESDGHRSIFWRDARLEKEH</sequence>
<reference evidence="3" key="1">
    <citation type="submission" date="2022-10" db="EMBL/GenBank/DDBJ databases">
        <title>The complete genomes of actinobacterial strains from the NBC collection.</title>
        <authorList>
            <person name="Joergensen T.S."/>
            <person name="Alvarez Arevalo M."/>
            <person name="Sterndorff E.B."/>
            <person name="Faurdal D."/>
            <person name="Vuksanovic O."/>
            <person name="Mourched A.-S."/>
            <person name="Charusanti P."/>
            <person name="Shaw S."/>
            <person name="Blin K."/>
            <person name="Weber T."/>
        </authorList>
    </citation>
    <scope>NUCLEOTIDE SEQUENCE</scope>
    <source>
        <strain evidence="3">NBC_01482</strain>
    </source>
</reference>
<organism evidence="3 4">
    <name type="scientific">Nocardia vinacea</name>
    <dbReference type="NCBI Taxonomy" id="96468"/>
    <lineage>
        <taxon>Bacteria</taxon>
        <taxon>Bacillati</taxon>
        <taxon>Actinomycetota</taxon>
        <taxon>Actinomycetes</taxon>
        <taxon>Mycobacteriales</taxon>
        <taxon>Nocardiaceae</taxon>
        <taxon>Nocardia</taxon>
    </lineage>
</organism>
<dbReference type="PROSITE" id="PS51084">
    <property type="entry name" value="HIT_2"/>
    <property type="match status" value="1"/>
</dbReference>
<feature type="domain" description="HIT" evidence="2">
    <location>
        <begin position="9"/>
        <end position="117"/>
    </location>
</feature>
<dbReference type="PANTHER" id="PTHR46648">
    <property type="entry name" value="HIT FAMILY PROTEIN 1"/>
    <property type="match status" value="1"/>
</dbReference>
<gene>
    <name evidence="3" type="ORF">OG563_47580</name>
</gene>
<accession>A0ABZ1Z7C6</accession>
<dbReference type="InterPro" id="IPR011146">
    <property type="entry name" value="HIT-like"/>
</dbReference>
<keyword evidence="4" id="KW-1185">Reference proteome</keyword>
<proteinExistence type="predicted"/>
<evidence type="ECO:0000313" key="4">
    <source>
        <dbReference type="Proteomes" id="UP001432062"/>
    </source>
</evidence>
<evidence type="ECO:0000259" key="2">
    <source>
        <dbReference type="PROSITE" id="PS51084"/>
    </source>
</evidence>
<dbReference type="InterPro" id="IPR001310">
    <property type="entry name" value="Histidine_triad_HIT"/>
</dbReference>
<dbReference type="Gene3D" id="3.30.428.10">
    <property type="entry name" value="HIT-like"/>
    <property type="match status" value="1"/>
</dbReference>
<evidence type="ECO:0000313" key="3">
    <source>
        <dbReference type="EMBL" id="WUV51463.1"/>
    </source>
</evidence>
<dbReference type="EMBL" id="CP109441">
    <property type="protein sequence ID" value="WUV51463.1"/>
    <property type="molecule type" value="Genomic_DNA"/>
</dbReference>
<dbReference type="SUPFAM" id="SSF54197">
    <property type="entry name" value="HIT-like"/>
    <property type="match status" value="1"/>
</dbReference>
<dbReference type="Pfam" id="PF01230">
    <property type="entry name" value="HIT"/>
    <property type="match status" value="1"/>
</dbReference>
<dbReference type="PRINTS" id="PR00332">
    <property type="entry name" value="HISTRIAD"/>
</dbReference>
<name>A0ABZ1Z7C6_9NOCA</name>
<dbReference type="InterPro" id="IPR036265">
    <property type="entry name" value="HIT-like_sf"/>
</dbReference>
<evidence type="ECO:0000256" key="1">
    <source>
        <dbReference type="PROSITE-ProRule" id="PRU00464"/>
    </source>
</evidence>
<feature type="short sequence motif" description="Histidine triad motif" evidence="1">
    <location>
        <begin position="102"/>
        <end position="106"/>
    </location>
</feature>
<dbReference type="RefSeq" id="WP_329416296.1">
    <property type="nucleotide sequence ID" value="NZ_CP109441.1"/>
</dbReference>
<dbReference type="Proteomes" id="UP001432062">
    <property type="component" value="Chromosome"/>
</dbReference>
<dbReference type="PANTHER" id="PTHR46648:SF1">
    <property type="entry name" value="ADENOSINE 5'-MONOPHOSPHORAMIDASE HNT1"/>
    <property type="match status" value="1"/>
</dbReference>
<protein>
    <submittedName>
        <fullName evidence="3">HIT domain-containing protein</fullName>
    </submittedName>
</protein>